<protein>
    <submittedName>
        <fullName evidence="1">Uncharacterized protein</fullName>
    </submittedName>
</protein>
<reference evidence="1 2" key="1">
    <citation type="submission" date="2019-03" db="EMBL/GenBank/DDBJ databases">
        <title>Genomic Encyclopedia of Type Strains, Phase IV (KMG-V): Genome sequencing to study the core and pangenomes of soil and plant-associated prokaryotes.</title>
        <authorList>
            <person name="Whitman W."/>
        </authorList>
    </citation>
    <scope>NUCLEOTIDE SEQUENCE [LARGE SCALE GENOMIC DNA]</scope>
    <source>
        <strain evidence="1 2">Gr42</strain>
    </source>
</reference>
<dbReference type="EMBL" id="SMBJ01000003">
    <property type="protein sequence ID" value="TCU27991.1"/>
    <property type="molecule type" value="Genomic_DNA"/>
</dbReference>
<dbReference type="AlphaFoldDB" id="A0A4R3R0M0"/>
<organism evidence="1 2">
    <name type="scientific">Rhizobium azibense</name>
    <dbReference type="NCBI Taxonomy" id="1136135"/>
    <lineage>
        <taxon>Bacteria</taxon>
        <taxon>Pseudomonadati</taxon>
        <taxon>Pseudomonadota</taxon>
        <taxon>Alphaproteobacteria</taxon>
        <taxon>Hyphomicrobiales</taxon>
        <taxon>Rhizobiaceae</taxon>
        <taxon>Rhizobium/Agrobacterium group</taxon>
        <taxon>Rhizobium</taxon>
    </lineage>
</organism>
<gene>
    <name evidence="1" type="ORF">EV130_103397</name>
</gene>
<keyword evidence="2" id="KW-1185">Reference proteome</keyword>
<sequence>MSGLLQPFHLFINSVTKVSRAVASVGTILGIRLPMMSKRDPARQENQGIKGFWRELAEPYNFNDLEKSPLKFLIFSRRERPWMPPLRPGFGPQSIWVWSGNNFRFWVEVPVLRSPRGGPFAPSSQPFRRLCRIPESRRWARAVSTSDLGWRAATCQGRLGRLEHGAEVQANGFGLGEICQTSFRKPR</sequence>
<proteinExistence type="predicted"/>
<evidence type="ECO:0000313" key="2">
    <source>
        <dbReference type="Proteomes" id="UP000295547"/>
    </source>
</evidence>
<name>A0A4R3R0M0_9HYPH</name>
<evidence type="ECO:0000313" key="1">
    <source>
        <dbReference type="EMBL" id="TCU27991.1"/>
    </source>
</evidence>
<accession>A0A4R3R0M0</accession>
<dbReference type="Proteomes" id="UP000295547">
    <property type="component" value="Unassembled WGS sequence"/>
</dbReference>
<comment type="caution">
    <text evidence="1">The sequence shown here is derived from an EMBL/GenBank/DDBJ whole genome shotgun (WGS) entry which is preliminary data.</text>
</comment>